<protein>
    <recommendedName>
        <fullName evidence="2">Integrase catalytic domain-containing protein</fullName>
    </recommendedName>
</protein>
<dbReference type="SUPFAM" id="SSF46689">
    <property type="entry name" value="Homeodomain-like"/>
    <property type="match status" value="1"/>
</dbReference>
<dbReference type="InterPro" id="IPR012337">
    <property type="entry name" value="RNaseH-like_sf"/>
</dbReference>
<dbReference type="InterPro" id="IPR036397">
    <property type="entry name" value="RNaseH_sf"/>
</dbReference>
<dbReference type="PROSITE" id="PS50994">
    <property type="entry name" value="INTEGRASE"/>
    <property type="match status" value="1"/>
</dbReference>
<dbReference type="InterPro" id="IPR050900">
    <property type="entry name" value="Transposase_IS3/IS150/IS904"/>
</dbReference>
<name>A0A9E2F753_PSYF1</name>
<comment type="caution">
    <text evidence="3">The sequence shown here is derived from an EMBL/GenBank/DDBJ whole genome shotgun (WGS) entry which is preliminary data.</text>
</comment>
<gene>
    <name evidence="3" type="ORF">DDT42_01919</name>
</gene>
<dbReference type="SUPFAM" id="SSF53098">
    <property type="entry name" value="Ribonuclease H-like"/>
    <property type="match status" value="1"/>
</dbReference>
<proteinExistence type="predicted"/>
<dbReference type="NCBIfam" id="NF033516">
    <property type="entry name" value="transpos_IS3"/>
    <property type="match status" value="1"/>
</dbReference>
<feature type="region of interest" description="Disordered" evidence="1">
    <location>
        <begin position="44"/>
        <end position="66"/>
    </location>
</feature>
<dbReference type="PANTHER" id="PTHR46889:SF4">
    <property type="entry name" value="TRANSPOSASE INSO FOR INSERTION SEQUENCE ELEMENT IS911B-RELATED"/>
    <property type="match status" value="1"/>
</dbReference>
<dbReference type="GO" id="GO:0003676">
    <property type="term" value="F:nucleic acid binding"/>
    <property type="evidence" value="ECO:0007669"/>
    <property type="project" value="InterPro"/>
</dbReference>
<dbReference type="InterPro" id="IPR009057">
    <property type="entry name" value="Homeodomain-like_sf"/>
</dbReference>
<evidence type="ECO:0000313" key="4">
    <source>
        <dbReference type="Proteomes" id="UP000811545"/>
    </source>
</evidence>
<reference evidence="3 4" key="1">
    <citation type="journal article" date="2021" name="bioRxiv">
        <title>Unique metabolic strategies in Hadean analogues reveal hints for primordial physiology.</title>
        <authorList>
            <person name="Nobu M.K."/>
            <person name="Nakai R."/>
            <person name="Tamazawa S."/>
            <person name="Mori H."/>
            <person name="Toyoda A."/>
            <person name="Ijiri A."/>
            <person name="Suzuki S."/>
            <person name="Kurokawa K."/>
            <person name="Kamagata Y."/>
            <person name="Tamaki H."/>
        </authorList>
    </citation>
    <scope>NUCLEOTIDE SEQUENCE [LARGE SCALE GENOMIC DNA]</scope>
    <source>
        <strain evidence="3">BS525</strain>
    </source>
</reference>
<dbReference type="EMBL" id="QLTW01000283">
    <property type="protein sequence ID" value="MBT9146040.1"/>
    <property type="molecule type" value="Genomic_DNA"/>
</dbReference>
<dbReference type="GO" id="GO:0015074">
    <property type="term" value="P:DNA integration"/>
    <property type="evidence" value="ECO:0007669"/>
    <property type="project" value="InterPro"/>
</dbReference>
<sequence>MISISDRKEAVELINQARTSGAKLKPACKMLNISERTYQRWTNDDTVKEDQRSLVDRPTPKNKLSDKERSEIIQVVNKPEFADLVPSQIVPKLADQGKYLASESTIHRILKEEKMNTHRSRSKVPVKRDAPTHIATAPNQVWTWDITWLNALVKGQYYKLYLIIDMFSRLIVGYEVWETEKAEYAEHLIKKATLSQGLAGNPLVLHSDNGSPMKAATFLATLEKLGIQSSFSRPRVSNDNPYSEALFKTMKYRPKYPFNGFTSLEEARKWVQKFVNWYNCTHLHSGINFITPYQRHYGLDKEIMENRIKIYEEAKIKNPERWSKNIRNWSLPEYVALNPIKEIEFKDFAAQKKG</sequence>
<dbReference type="Proteomes" id="UP000811545">
    <property type="component" value="Unassembled WGS sequence"/>
</dbReference>
<evidence type="ECO:0000256" key="1">
    <source>
        <dbReference type="SAM" id="MobiDB-lite"/>
    </source>
</evidence>
<dbReference type="Gene3D" id="3.30.420.10">
    <property type="entry name" value="Ribonuclease H-like superfamily/Ribonuclease H"/>
    <property type="match status" value="1"/>
</dbReference>
<evidence type="ECO:0000259" key="2">
    <source>
        <dbReference type="PROSITE" id="PS50994"/>
    </source>
</evidence>
<dbReference type="InterPro" id="IPR001584">
    <property type="entry name" value="Integrase_cat-core"/>
</dbReference>
<evidence type="ECO:0000313" key="3">
    <source>
        <dbReference type="EMBL" id="MBT9146040.1"/>
    </source>
</evidence>
<feature type="domain" description="Integrase catalytic" evidence="2">
    <location>
        <begin position="134"/>
        <end position="300"/>
    </location>
</feature>
<dbReference type="PANTHER" id="PTHR46889">
    <property type="entry name" value="TRANSPOSASE INSF FOR INSERTION SEQUENCE IS3B-RELATED"/>
    <property type="match status" value="1"/>
</dbReference>
<dbReference type="InterPro" id="IPR048020">
    <property type="entry name" value="Transpos_IS3"/>
</dbReference>
<dbReference type="Pfam" id="PF00665">
    <property type="entry name" value="rve"/>
    <property type="match status" value="1"/>
</dbReference>
<accession>A0A9E2F753</accession>
<dbReference type="AlphaFoldDB" id="A0A9E2F753"/>
<organism evidence="3 4">
    <name type="scientific">Psychracetigena formicireducens</name>
    <dbReference type="NCBI Taxonomy" id="2986056"/>
    <lineage>
        <taxon>Bacteria</taxon>
        <taxon>Bacillati</taxon>
        <taxon>Candidatus Lithacetigenota</taxon>
        <taxon>Candidatus Psychracetigena</taxon>
    </lineage>
</organism>